<evidence type="ECO:0000256" key="1">
    <source>
        <dbReference type="SAM" id="MobiDB-lite"/>
    </source>
</evidence>
<keyword evidence="3" id="KW-1185">Reference proteome</keyword>
<reference evidence="2" key="1">
    <citation type="submission" date="2020-07" db="EMBL/GenBank/DDBJ databases">
        <title>Genome sequence and genetic diversity analysis of an under-domesticated orphan crop, white fonio (Digitaria exilis).</title>
        <authorList>
            <person name="Bennetzen J.L."/>
            <person name="Chen S."/>
            <person name="Ma X."/>
            <person name="Wang X."/>
            <person name="Yssel A.E.J."/>
            <person name="Chaluvadi S.R."/>
            <person name="Johnson M."/>
            <person name="Gangashetty P."/>
            <person name="Hamidou F."/>
            <person name="Sanogo M.D."/>
            <person name="Zwaenepoel A."/>
            <person name="Wallace J."/>
            <person name="Van De Peer Y."/>
            <person name="Van Deynze A."/>
        </authorList>
    </citation>
    <scope>NUCLEOTIDE SEQUENCE</scope>
    <source>
        <tissue evidence="2">Leaves</tissue>
    </source>
</reference>
<dbReference type="OrthoDB" id="695766at2759"/>
<proteinExistence type="predicted"/>
<evidence type="ECO:0000313" key="2">
    <source>
        <dbReference type="EMBL" id="KAF8721666.1"/>
    </source>
</evidence>
<dbReference type="AlphaFoldDB" id="A0A835CCE6"/>
<comment type="caution">
    <text evidence="2">The sequence shown here is derived from an EMBL/GenBank/DDBJ whole genome shotgun (WGS) entry which is preliminary data.</text>
</comment>
<protein>
    <submittedName>
        <fullName evidence="2">Uncharacterized protein</fullName>
    </submittedName>
</protein>
<organism evidence="2 3">
    <name type="scientific">Digitaria exilis</name>
    <dbReference type="NCBI Taxonomy" id="1010633"/>
    <lineage>
        <taxon>Eukaryota</taxon>
        <taxon>Viridiplantae</taxon>
        <taxon>Streptophyta</taxon>
        <taxon>Embryophyta</taxon>
        <taxon>Tracheophyta</taxon>
        <taxon>Spermatophyta</taxon>
        <taxon>Magnoliopsida</taxon>
        <taxon>Liliopsida</taxon>
        <taxon>Poales</taxon>
        <taxon>Poaceae</taxon>
        <taxon>PACMAD clade</taxon>
        <taxon>Panicoideae</taxon>
        <taxon>Panicodae</taxon>
        <taxon>Paniceae</taxon>
        <taxon>Anthephorinae</taxon>
        <taxon>Digitaria</taxon>
    </lineage>
</organism>
<dbReference type="Proteomes" id="UP000636709">
    <property type="component" value="Unassembled WGS sequence"/>
</dbReference>
<sequence length="386" mass="42390">MPLLGLPSRFRPLPRNGRSSTVAGFIMVLLCGQTARQGQLPRAPLKQVYRPKKKEEVQSMDVDSERTTEFDIIQVGTMEVPIEKSLAMEPTSSEKVVEDQGSSATKTQQRFLPKWCPDGLTRTQKRKLQRLCFWEKQEQELEKQRDEFFNQVKPMIPQKEWKAKEDQQATTCHSETVAQAVRPGDAEAPGVSSSSSSARDGKSTSVPTAEDDEQLVDYSSSPERMNLDVNVLHMSMNGDMLSEEEAAHLDFAGLDRLYKRLDRLGPNNPRFAASDGVPPEVVIVGFRGASVTGGLTGPYRRSDRLLSGVPARRILTTARSSAFPPSALAPQPAPPPVSAAVPVPLPSLPAIFVFGDGVLLMSATTTTYLKVKRWGMLPELTTLTAA</sequence>
<feature type="region of interest" description="Disordered" evidence="1">
    <location>
        <begin position="179"/>
        <end position="222"/>
    </location>
</feature>
<name>A0A835CCE6_9POAL</name>
<gene>
    <name evidence="2" type="ORF">HU200_022838</name>
</gene>
<evidence type="ECO:0000313" key="3">
    <source>
        <dbReference type="Proteomes" id="UP000636709"/>
    </source>
</evidence>
<dbReference type="EMBL" id="JACEFO010001681">
    <property type="protein sequence ID" value="KAF8721666.1"/>
    <property type="molecule type" value="Genomic_DNA"/>
</dbReference>
<accession>A0A835CCE6</accession>